<keyword evidence="4 7" id="KW-0808">Transferase</keyword>
<dbReference type="GO" id="GO:0005886">
    <property type="term" value="C:plasma membrane"/>
    <property type="evidence" value="ECO:0007669"/>
    <property type="project" value="UniProtKB-SubCell"/>
</dbReference>
<reference evidence="7 8" key="1">
    <citation type="submission" date="2019-11" db="EMBL/GenBank/DDBJ databases">
        <title>Comparative genomics of hydrocarbon-degrading Desulfosarcina strains.</title>
        <authorList>
            <person name="Watanabe M."/>
            <person name="Kojima H."/>
            <person name="Fukui M."/>
        </authorList>
    </citation>
    <scope>NUCLEOTIDE SEQUENCE [LARGE SCALE GENOMIC DNA]</scope>
    <source>
        <strain evidence="7 8">28bB2T</strain>
    </source>
</reference>
<protein>
    <submittedName>
        <fullName evidence="7">Lipid A biosynthesis acyltransferase</fullName>
    </submittedName>
</protein>
<dbReference type="Proteomes" id="UP000425960">
    <property type="component" value="Chromosome"/>
</dbReference>
<name>A0A5K7ZKS6_9BACT</name>
<dbReference type="CDD" id="cd07984">
    <property type="entry name" value="LPLAT_LABLAT-like"/>
    <property type="match status" value="1"/>
</dbReference>
<keyword evidence="3" id="KW-0997">Cell inner membrane</keyword>
<dbReference type="EMBL" id="AP021876">
    <property type="protein sequence ID" value="BBO80587.1"/>
    <property type="molecule type" value="Genomic_DNA"/>
</dbReference>
<keyword evidence="2" id="KW-1003">Cell membrane</keyword>
<evidence type="ECO:0000256" key="1">
    <source>
        <dbReference type="ARBA" id="ARBA00004533"/>
    </source>
</evidence>
<evidence type="ECO:0000256" key="5">
    <source>
        <dbReference type="ARBA" id="ARBA00023136"/>
    </source>
</evidence>
<dbReference type="GO" id="GO:0016746">
    <property type="term" value="F:acyltransferase activity"/>
    <property type="evidence" value="ECO:0007669"/>
    <property type="project" value="UniProtKB-KW"/>
</dbReference>
<keyword evidence="5" id="KW-0472">Membrane</keyword>
<dbReference type="KEGG" id="dov:DSCO28_11530"/>
<evidence type="ECO:0000256" key="4">
    <source>
        <dbReference type="ARBA" id="ARBA00022679"/>
    </source>
</evidence>
<dbReference type="PIRSF" id="PIRSF026649">
    <property type="entry name" value="MsbB"/>
    <property type="match status" value="1"/>
</dbReference>
<evidence type="ECO:0000256" key="3">
    <source>
        <dbReference type="ARBA" id="ARBA00022519"/>
    </source>
</evidence>
<evidence type="ECO:0000256" key="6">
    <source>
        <dbReference type="ARBA" id="ARBA00023315"/>
    </source>
</evidence>
<dbReference type="Pfam" id="PF03279">
    <property type="entry name" value="Lip_A_acyltrans"/>
    <property type="match status" value="1"/>
</dbReference>
<gene>
    <name evidence="7" type="primary">waaM</name>
    <name evidence="7" type="ORF">DSCO28_11530</name>
</gene>
<dbReference type="InterPro" id="IPR004960">
    <property type="entry name" value="LipA_acyltrans"/>
</dbReference>
<sequence>MLAYILDGRHRSIVNTNLKFTNPLWSRGTIRQLAGQVFQNLGATFFSILQISCFTRRQILDAVKVRGEDNVLKAFENSGGAIVISAHLGNWEMGLLFCSCYMKQPMVLVVRPIEFRVIDRWLNRFRTRFGNVTINKKNALPHLKQALRQGSVVGLMIDQEPKHKDGVDVDFMGRTVSTTPAVALMARRYGVPVFPTYCIREKNGDLTFVMEPPLNLQKTADIKSDLQANTQTMTHAIEKAVRAYPDQWFWCHKRWKKYYPHLYKDLLVRQKRRAKKRAMRMAKP</sequence>
<proteinExistence type="predicted"/>
<evidence type="ECO:0000313" key="7">
    <source>
        <dbReference type="EMBL" id="BBO80587.1"/>
    </source>
</evidence>
<comment type="subcellular location">
    <subcellularLocation>
        <location evidence="1">Cell inner membrane</location>
    </subcellularLocation>
</comment>
<accession>A0A5K7ZKS6</accession>
<dbReference type="GO" id="GO:0009247">
    <property type="term" value="P:glycolipid biosynthetic process"/>
    <property type="evidence" value="ECO:0007669"/>
    <property type="project" value="UniProtKB-ARBA"/>
</dbReference>
<evidence type="ECO:0000313" key="8">
    <source>
        <dbReference type="Proteomes" id="UP000425960"/>
    </source>
</evidence>
<evidence type="ECO:0000256" key="2">
    <source>
        <dbReference type="ARBA" id="ARBA00022475"/>
    </source>
</evidence>
<dbReference type="AlphaFoldDB" id="A0A5K7ZKS6"/>
<keyword evidence="6 7" id="KW-0012">Acyltransferase</keyword>
<organism evidence="7 8">
    <name type="scientific">Desulfosarcina ovata subsp. sediminis</name>
    <dbReference type="NCBI Taxonomy" id="885957"/>
    <lineage>
        <taxon>Bacteria</taxon>
        <taxon>Pseudomonadati</taxon>
        <taxon>Thermodesulfobacteriota</taxon>
        <taxon>Desulfobacteria</taxon>
        <taxon>Desulfobacterales</taxon>
        <taxon>Desulfosarcinaceae</taxon>
        <taxon>Desulfosarcina</taxon>
    </lineage>
</organism>
<dbReference type="PANTHER" id="PTHR30606">
    <property type="entry name" value="LIPID A BIOSYNTHESIS LAUROYL ACYLTRANSFERASE"/>
    <property type="match status" value="1"/>
</dbReference>
<dbReference type="PANTHER" id="PTHR30606:SF10">
    <property type="entry name" value="PHOSPHATIDYLINOSITOL MANNOSIDE ACYLTRANSFERASE"/>
    <property type="match status" value="1"/>
</dbReference>